<evidence type="ECO:0000256" key="3">
    <source>
        <dbReference type="ARBA" id="ARBA00022598"/>
    </source>
</evidence>
<evidence type="ECO:0000313" key="8">
    <source>
        <dbReference type="EMBL" id="KAK9871403.1"/>
    </source>
</evidence>
<evidence type="ECO:0000313" key="9">
    <source>
        <dbReference type="Proteomes" id="UP001431783"/>
    </source>
</evidence>
<keyword evidence="9" id="KW-1185">Reference proteome</keyword>
<dbReference type="PANTHER" id="PTHR24096:SF149">
    <property type="entry name" value="AMP-BINDING DOMAIN-CONTAINING PROTEIN-RELATED"/>
    <property type="match status" value="1"/>
</dbReference>
<dbReference type="Gene3D" id="2.30.38.10">
    <property type="entry name" value="Luciferase, Domain 3"/>
    <property type="match status" value="1"/>
</dbReference>
<dbReference type="InterPro" id="IPR000873">
    <property type="entry name" value="AMP-dep_synth/lig_dom"/>
</dbReference>
<feature type="domain" description="AMP-dependent synthetase/ligase" evidence="6">
    <location>
        <begin position="36"/>
        <end position="398"/>
    </location>
</feature>
<keyword evidence="4" id="KW-0576">Peroxisome</keyword>
<dbReference type="GO" id="GO:0016405">
    <property type="term" value="F:CoA-ligase activity"/>
    <property type="evidence" value="ECO:0007669"/>
    <property type="project" value="TreeGrafter"/>
</dbReference>
<evidence type="ECO:0000256" key="4">
    <source>
        <dbReference type="ARBA" id="ARBA00023140"/>
    </source>
</evidence>
<dbReference type="InterPro" id="IPR020845">
    <property type="entry name" value="AMP-binding_CS"/>
</dbReference>
<dbReference type="GO" id="GO:0005777">
    <property type="term" value="C:peroxisome"/>
    <property type="evidence" value="ECO:0007669"/>
    <property type="project" value="UniProtKB-SubCell"/>
</dbReference>
<dbReference type="PROSITE" id="PS00455">
    <property type="entry name" value="AMP_BINDING"/>
    <property type="match status" value="1"/>
</dbReference>
<dbReference type="PANTHER" id="PTHR24096">
    <property type="entry name" value="LONG-CHAIN-FATTY-ACID--COA LIGASE"/>
    <property type="match status" value="1"/>
</dbReference>
<evidence type="ECO:0000259" key="6">
    <source>
        <dbReference type="Pfam" id="PF00501"/>
    </source>
</evidence>
<dbReference type="InterPro" id="IPR025110">
    <property type="entry name" value="AMP-bd_C"/>
</dbReference>
<keyword evidence="5" id="KW-0472">Membrane</keyword>
<dbReference type="Pfam" id="PF00501">
    <property type="entry name" value="AMP-binding"/>
    <property type="match status" value="1"/>
</dbReference>
<keyword evidence="3" id="KW-0436">Ligase</keyword>
<feature type="domain" description="AMP-binding enzyme C-terminal" evidence="7">
    <location>
        <begin position="450"/>
        <end position="526"/>
    </location>
</feature>
<reference evidence="8 9" key="1">
    <citation type="submission" date="2023-03" db="EMBL/GenBank/DDBJ databases">
        <title>Genome insight into feeding habits of ladybird beetles.</title>
        <authorList>
            <person name="Li H.-S."/>
            <person name="Huang Y.-H."/>
            <person name="Pang H."/>
        </authorList>
    </citation>
    <scope>NUCLEOTIDE SEQUENCE [LARGE SCALE GENOMIC DNA]</scope>
    <source>
        <strain evidence="8">SYSU_2023b</strain>
        <tissue evidence="8">Whole body</tissue>
    </source>
</reference>
<dbReference type="Gene3D" id="3.30.300.30">
    <property type="match status" value="1"/>
</dbReference>
<dbReference type="EMBL" id="JARQZJ010000005">
    <property type="protein sequence ID" value="KAK9871403.1"/>
    <property type="molecule type" value="Genomic_DNA"/>
</dbReference>
<dbReference type="Proteomes" id="UP001431783">
    <property type="component" value="Unassembled WGS sequence"/>
</dbReference>
<gene>
    <name evidence="8" type="ORF">WA026_011656</name>
</gene>
<evidence type="ECO:0008006" key="10">
    <source>
        <dbReference type="Google" id="ProtNLM"/>
    </source>
</evidence>
<evidence type="ECO:0000256" key="5">
    <source>
        <dbReference type="SAM" id="Phobius"/>
    </source>
</evidence>
<accession>A0AAW1TME4</accession>
<dbReference type="Gene3D" id="3.40.50.980">
    <property type="match status" value="2"/>
</dbReference>
<dbReference type="Pfam" id="PF13193">
    <property type="entry name" value="AMP-binding_C"/>
    <property type="match status" value="1"/>
</dbReference>
<evidence type="ECO:0000256" key="1">
    <source>
        <dbReference type="ARBA" id="ARBA00004275"/>
    </source>
</evidence>
<keyword evidence="5" id="KW-0812">Transmembrane</keyword>
<evidence type="ECO:0000259" key="7">
    <source>
        <dbReference type="Pfam" id="PF13193"/>
    </source>
</evidence>
<dbReference type="SUPFAM" id="SSF56801">
    <property type="entry name" value="Acetyl-CoA synthetase-like"/>
    <property type="match status" value="1"/>
</dbReference>
<dbReference type="InterPro" id="IPR045851">
    <property type="entry name" value="AMP-bd_C_sf"/>
</dbReference>
<dbReference type="FunFam" id="3.30.300.30:FF:000007">
    <property type="entry name" value="4-coumarate--CoA ligase 2"/>
    <property type="match status" value="1"/>
</dbReference>
<sequence>MDKNIVKGEHLEKLIEGNLGELTYSLLNNYEENVIQIDAATGEELTGGILLRRAIRVSNFFNENGIGVGSTVSVMSENRLEFCLIPVACFFVGATFAPLNPDYTPEELKHVMNLSKPRIIFSSAKSIMKLSKIKNEYPFLKLLVLFGSNENTDSFIGMNNLIKDAEKDQIPSDFEVPQYDPKETVATILCSSGTTGMPKGVMCTHDNMTSFVDIASVAFMRMMDDDDPDSLSNSFVGIIPFFHSFGFMTMFLNVLRGKTMVVFNKFKPKIFLDAVVKYEIKRLLVPPPIVQFLVKNPLTLQYDLSCVKEVLTGAAPLPQDTEIALKQKFKIRHVGQGYGMTETTLGVMSNPPDRPKLGSVGRILPGMMAKVIDDDGNALGPREEGELCLKGPLIMKGYVGDEEATRNCIDEDRWLHTGDVAYYDEEGYFFIVDRLKELIKYNAFQVPPAELESLLVSHPAVFDAAVIGLPDDDAGELPLAFVVKKPGAEVTAEELQNFVKGKVSPQKQLRGGVKFLKEIPRNPSGKILRRVLKKIAIKDIKSKL</sequence>
<evidence type="ECO:0000256" key="2">
    <source>
        <dbReference type="ARBA" id="ARBA00006432"/>
    </source>
</evidence>
<proteinExistence type="inferred from homology"/>
<feature type="transmembrane region" description="Helical" evidence="5">
    <location>
        <begin position="235"/>
        <end position="255"/>
    </location>
</feature>
<keyword evidence="5" id="KW-1133">Transmembrane helix</keyword>
<comment type="caution">
    <text evidence="8">The sequence shown here is derived from an EMBL/GenBank/DDBJ whole genome shotgun (WGS) entry which is preliminary data.</text>
</comment>
<organism evidence="8 9">
    <name type="scientific">Henosepilachna vigintioctopunctata</name>
    <dbReference type="NCBI Taxonomy" id="420089"/>
    <lineage>
        <taxon>Eukaryota</taxon>
        <taxon>Metazoa</taxon>
        <taxon>Ecdysozoa</taxon>
        <taxon>Arthropoda</taxon>
        <taxon>Hexapoda</taxon>
        <taxon>Insecta</taxon>
        <taxon>Pterygota</taxon>
        <taxon>Neoptera</taxon>
        <taxon>Endopterygota</taxon>
        <taxon>Coleoptera</taxon>
        <taxon>Polyphaga</taxon>
        <taxon>Cucujiformia</taxon>
        <taxon>Coccinelloidea</taxon>
        <taxon>Coccinellidae</taxon>
        <taxon>Epilachninae</taxon>
        <taxon>Epilachnini</taxon>
        <taxon>Henosepilachna</taxon>
    </lineage>
</organism>
<protein>
    <recommendedName>
        <fullName evidence="10">Firefly luciferase</fullName>
    </recommendedName>
</protein>
<dbReference type="AlphaFoldDB" id="A0AAW1TME4"/>
<dbReference type="CDD" id="cd05911">
    <property type="entry name" value="Firefly_Luc_like"/>
    <property type="match status" value="1"/>
</dbReference>
<comment type="similarity">
    <text evidence="2">Belongs to the ATP-dependent AMP-binding enzyme family.</text>
</comment>
<comment type="subcellular location">
    <subcellularLocation>
        <location evidence="1">Peroxisome</location>
    </subcellularLocation>
</comment>
<name>A0AAW1TME4_9CUCU</name>